<dbReference type="FunFam" id="1.10.418.10:FF:000073">
    <property type="entry name" value="Kinesin-like protein KIN-14L"/>
    <property type="match status" value="1"/>
</dbReference>
<accession>A0AAW1GIY0</accession>
<comment type="caution">
    <text evidence="7">The sequence shown here is derived from an EMBL/GenBank/DDBJ whole genome shotgun (WGS) entry which is preliminary data.</text>
</comment>
<dbReference type="PANTHER" id="PTHR47972">
    <property type="entry name" value="KINESIN-LIKE PROTEIN KLP-3"/>
    <property type="match status" value="1"/>
</dbReference>
<dbReference type="Pfam" id="PF00307">
    <property type="entry name" value="CH"/>
    <property type="match status" value="1"/>
</dbReference>
<dbReference type="InterPro" id="IPR001715">
    <property type="entry name" value="CH_dom"/>
</dbReference>
<dbReference type="Gene3D" id="3.40.850.10">
    <property type="entry name" value="Kinesin motor domain"/>
    <property type="match status" value="1"/>
</dbReference>
<reference evidence="7" key="1">
    <citation type="submission" date="2024-03" db="EMBL/GenBank/DDBJ databases">
        <title>WGS assembly of Saponaria officinalis var. Norfolk2.</title>
        <authorList>
            <person name="Jenkins J."/>
            <person name="Shu S."/>
            <person name="Grimwood J."/>
            <person name="Barry K."/>
            <person name="Goodstein D."/>
            <person name="Schmutz J."/>
            <person name="Leebens-Mack J."/>
            <person name="Osbourn A."/>
        </authorList>
    </citation>
    <scope>NUCLEOTIDE SEQUENCE [LARGE SCALE GENOMIC DNA]</scope>
    <source>
        <strain evidence="7">JIC</strain>
    </source>
</reference>
<dbReference type="InterPro" id="IPR036872">
    <property type="entry name" value="CH_dom_sf"/>
</dbReference>
<dbReference type="InterPro" id="IPR027640">
    <property type="entry name" value="Kinesin-like_fam"/>
</dbReference>
<evidence type="ECO:0000256" key="2">
    <source>
        <dbReference type="ARBA" id="ARBA00023175"/>
    </source>
</evidence>
<evidence type="ECO:0000313" key="8">
    <source>
        <dbReference type="Proteomes" id="UP001443914"/>
    </source>
</evidence>
<keyword evidence="3" id="KW-0547">Nucleotide-binding</keyword>
<dbReference type="SMART" id="SM00033">
    <property type="entry name" value="CH"/>
    <property type="match status" value="1"/>
</dbReference>
<evidence type="ECO:0008006" key="9">
    <source>
        <dbReference type="Google" id="ProtNLM"/>
    </source>
</evidence>
<evidence type="ECO:0000256" key="3">
    <source>
        <dbReference type="PROSITE-ProRule" id="PRU00283"/>
    </source>
</evidence>
<dbReference type="PROSITE" id="PS50067">
    <property type="entry name" value="KINESIN_MOTOR_2"/>
    <property type="match status" value="1"/>
</dbReference>
<evidence type="ECO:0000256" key="4">
    <source>
        <dbReference type="SAM" id="MobiDB-lite"/>
    </source>
</evidence>
<dbReference type="GO" id="GO:0003777">
    <property type="term" value="F:microtubule motor activity"/>
    <property type="evidence" value="ECO:0007669"/>
    <property type="project" value="InterPro"/>
</dbReference>
<feature type="region of interest" description="Disordered" evidence="4">
    <location>
        <begin position="227"/>
        <end position="271"/>
    </location>
</feature>
<keyword evidence="2 3" id="KW-0505">Motor protein</keyword>
<dbReference type="CDD" id="cd21203">
    <property type="entry name" value="CH_AtKIN14-like"/>
    <property type="match status" value="1"/>
</dbReference>
<dbReference type="GO" id="GO:0007018">
    <property type="term" value="P:microtubule-based movement"/>
    <property type="evidence" value="ECO:0007669"/>
    <property type="project" value="InterPro"/>
</dbReference>
<dbReference type="InterPro" id="IPR001752">
    <property type="entry name" value="Kinesin_motor_dom"/>
</dbReference>
<dbReference type="GO" id="GO:0008017">
    <property type="term" value="F:microtubule binding"/>
    <property type="evidence" value="ECO:0007669"/>
    <property type="project" value="InterPro"/>
</dbReference>
<organism evidence="7 8">
    <name type="scientific">Saponaria officinalis</name>
    <name type="common">Common soapwort</name>
    <name type="synonym">Lychnis saponaria</name>
    <dbReference type="NCBI Taxonomy" id="3572"/>
    <lineage>
        <taxon>Eukaryota</taxon>
        <taxon>Viridiplantae</taxon>
        <taxon>Streptophyta</taxon>
        <taxon>Embryophyta</taxon>
        <taxon>Tracheophyta</taxon>
        <taxon>Spermatophyta</taxon>
        <taxon>Magnoliopsida</taxon>
        <taxon>eudicotyledons</taxon>
        <taxon>Gunneridae</taxon>
        <taxon>Pentapetalae</taxon>
        <taxon>Caryophyllales</taxon>
        <taxon>Caryophyllaceae</taxon>
        <taxon>Caryophylleae</taxon>
        <taxon>Saponaria</taxon>
    </lineage>
</organism>
<feature type="domain" description="Kinesin motor" evidence="6">
    <location>
        <begin position="345"/>
        <end position="644"/>
    </location>
</feature>
<feature type="compositionally biased region" description="Polar residues" evidence="4">
    <location>
        <begin position="716"/>
        <end position="726"/>
    </location>
</feature>
<gene>
    <name evidence="7" type="ORF">RND81_14G035900</name>
</gene>
<proteinExistence type="inferred from homology"/>
<keyword evidence="8" id="KW-1185">Reference proteome</keyword>
<dbReference type="SUPFAM" id="SSF47576">
    <property type="entry name" value="Calponin-homology domain, CH-domain"/>
    <property type="match status" value="1"/>
</dbReference>
<keyword evidence="3" id="KW-0067">ATP-binding</keyword>
<dbReference type="InterPro" id="IPR036961">
    <property type="entry name" value="Kinesin_motor_dom_sf"/>
</dbReference>
<dbReference type="GO" id="GO:0015630">
    <property type="term" value="C:microtubule cytoskeleton"/>
    <property type="evidence" value="ECO:0007669"/>
    <property type="project" value="TreeGrafter"/>
</dbReference>
<dbReference type="Gene3D" id="1.10.418.10">
    <property type="entry name" value="Calponin-like domain"/>
    <property type="match status" value="1"/>
</dbReference>
<dbReference type="AlphaFoldDB" id="A0AAW1GIY0"/>
<evidence type="ECO:0000259" key="6">
    <source>
        <dbReference type="PROSITE" id="PS50067"/>
    </source>
</evidence>
<feature type="region of interest" description="Disordered" evidence="4">
    <location>
        <begin position="672"/>
        <end position="815"/>
    </location>
</feature>
<comment type="similarity">
    <text evidence="1">Belongs to the TRAFAC class myosin-kinesin ATPase superfamily. Kinesin family. KIN-14 subfamily.</text>
</comment>
<protein>
    <recommendedName>
        <fullName evidence="9">Kinesin-like protein</fullName>
    </recommendedName>
</protein>
<dbReference type="PRINTS" id="PR00380">
    <property type="entry name" value="KINESINHEAVY"/>
</dbReference>
<feature type="compositionally biased region" description="Polar residues" evidence="4">
    <location>
        <begin position="733"/>
        <end position="743"/>
    </location>
</feature>
<feature type="domain" description="Calponin-homology (CH)" evidence="5">
    <location>
        <begin position="1"/>
        <end position="126"/>
    </location>
</feature>
<dbReference type="PANTHER" id="PTHR47972:SF4">
    <property type="entry name" value="KINESIN-LIKE PROTEIN KIN-14L"/>
    <property type="match status" value="1"/>
</dbReference>
<dbReference type="InterPro" id="IPR027417">
    <property type="entry name" value="P-loop_NTPase"/>
</dbReference>
<dbReference type="GO" id="GO:0005524">
    <property type="term" value="F:ATP binding"/>
    <property type="evidence" value="ECO:0007669"/>
    <property type="project" value="UniProtKB-UniRule"/>
</dbReference>
<name>A0AAW1GIY0_SAPOF</name>
<dbReference type="SUPFAM" id="SSF52540">
    <property type="entry name" value="P-loop containing nucleoside triphosphate hydrolases"/>
    <property type="match status" value="1"/>
</dbReference>
<dbReference type="PROSITE" id="PS50021">
    <property type="entry name" value="CH"/>
    <property type="match status" value="1"/>
</dbReference>
<feature type="compositionally biased region" description="Polar residues" evidence="4">
    <location>
        <begin position="789"/>
        <end position="809"/>
    </location>
</feature>
<sequence length="815" mass="90552">MERYEAVKWLESVVGPLGLPSEPTEADFVSCLRNGIILCNVINKIQPGIISKVVQNNVPVESESNLWDSRPLPAYMYFVNVRNFLVAVEELKLPAFEASDLQRENLQAGSAARIVDCILALKSYHEWKESSGGHGVYKHATVKSTPFVRSASVNFSRTSNTHTENKQTVTDSFVKTLSGNMADSKENLSDKFLSSLQNGNQQDPVHIFSEILLSFLEEKQKNRISQLNVQQSSETVDSESHSQSTSILTENSSFKSNSECATTQERKHKSDHWRILHNQETGLKDIKALWSETKSEFEDLQKQLMNDLKHLGSLVEEMSDRARGYQKVIQENRKLYNMVQDLKGNVRVCCRIRPMLNSEAKNIVGFQGGDDKLVVLDPITLGAEEYQFTHVYGPMATQDELFKVAQPLIRSVMDGHNVCIFAYGQTRSGKSYTMYGPSGVSDSEKKIGINFFALNDLFETINVRKYTITYQLQVQMVEICNEQIRDLLAEDSTQQVESNLSNVTSHSIKTNDEAINLVKQGAVRRTADESSETTALSNTSHSVLTIHVQGKDLSEKILRSRLHLVDLAGSGGDDKSISCLEEVITSLSQKKSYTRYKDSKLTSLLEDALGGKAKILVFAHVIPEGDGFTNTISTLKFAQRISPVDHGAARTNKPSNEVMELRNEIESLKSELGDQVACSSQRNPVKSRRLSLENQGKSNKAPPLTSLRVRRLSLETPKNNTLTESPTADIAKNGNSKGSQLKRSLQAMGKFVTGSDKNRNQQKQESASTKSKDAAANGSKEKISRRHSLTSLPPSGTSRRSSLGGVSTDSAKRWM</sequence>
<dbReference type="Proteomes" id="UP001443914">
    <property type="component" value="Unassembled WGS sequence"/>
</dbReference>
<feature type="compositionally biased region" description="Polar residues" evidence="4">
    <location>
        <begin position="227"/>
        <end position="263"/>
    </location>
</feature>
<evidence type="ECO:0000259" key="5">
    <source>
        <dbReference type="PROSITE" id="PS50021"/>
    </source>
</evidence>
<feature type="binding site" evidence="3">
    <location>
        <begin position="424"/>
        <end position="431"/>
    </location>
    <ligand>
        <name>ATP</name>
        <dbReference type="ChEBI" id="CHEBI:30616"/>
    </ligand>
</feature>
<dbReference type="Pfam" id="PF00225">
    <property type="entry name" value="Kinesin"/>
    <property type="match status" value="1"/>
</dbReference>
<dbReference type="EMBL" id="JBDFQZ010000014">
    <property type="protein sequence ID" value="KAK9664355.1"/>
    <property type="molecule type" value="Genomic_DNA"/>
</dbReference>
<evidence type="ECO:0000313" key="7">
    <source>
        <dbReference type="EMBL" id="KAK9664355.1"/>
    </source>
</evidence>
<dbReference type="SMART" id="SM00129">
    <property type="entry name" value="KISc"/>
    <property type="match status" value="1"/>
</dbReference>
<evidence type="ECO:0000256" key="1">
    <source>
        <dbReference type="ARBA" id="ARBA00010899"/>
    </source>
</evidence>